<feature type="transmembrane region" description="Helical" evidence="10">
    <location>
        <begin position="647"/>
        <end position="669"/>
    </location>
</feature>
<keyword evidence="7" id="KW-0325">Glycoprotein</keyword>
<evidence type="ECO:0000256" key="8">
    <source>
        <dbReference type="ARBA" id="ARBA00023224"/>
    </source>
</evidence>
<dbReference type="GO" id="GO:0038039">
    <property type="term" value="C:G protein-coupled receptor heterodimeric complex"/>
    <property type="evidence" value="ECO:0007669"/>
    <property type="project" value="TreeGrafter"/>
</dbReference>
<keyword evidence="8" id="KW-0807">Transducer</keyword>
<feature type="transmembrane region" description="Helical" evidence="10">
    <location>
        <begin position="820"/>
        <end position="845"/>
    </location>
</feature>
<dbReference type="AlphaFoldDB" id="A0A1E7F8T1"/>
<feature type="transmembrane region" description="Helical" evidence="10">
    <location>
        <begin position="723"/>
        <end position="744"/>
    </location>
</feature>
<keyword evidence="6" id="KW-0675">Receptor</keyword>
<evidence type="ECO:0000259" key="11">
    <source>
        <dbReference type="PROSITE" id="PS50259"/>
    </source>
</evidence>
<evidence type="ECO:0000313" key="12">
    <source>
        <dbReference type="EMBL" id="OEU14556.1"/>
    </source>
</evidence>
<dbReference type="PANTHER" id="PTHR10519">
    <property type="entry name" value="GABA-B RECEPTOR"/>
    <property type="match status" value="1"/>
</dbReference>
<gene>
    <name evidence="12" type="ORF">FRACYDRAFT_241103</name>
</gene>
<evidence type="ECO:0000256" key="4">
    <source>
        <dbReference type="ARBA" id="ARBA00023040"/>
    </source>
</evidence>
<dbReference type="PROSITE" id="PS50259">
    <property type="entry name" value="G_PROTEIN_RECEP_F3_4"/>
    <property type="match status" value="1"/>
</dbReference>
<evidence type="ECO:0000256" key="3">
    <source>
        <dbReference type="ARBA" id="ARBA00022989"/>
    </source>
</evidence>
<evidence type="ECO:0000256" key="9">
    <source>
        <dbReference type="SAM" id="MobiDB-lite"/>
    </source>
</evidence>
<keyword evidence="3 10" id="KW-1133">Transmembrane helix</keyword>
<feature type="transmembrane region" description="Helical" evidence="10">
    <location>
        <begin position="885"/>
        <end position="907"/>
    </location>
</feature>
<feature type="transmembrane region" description="Helical" evidence="10">
    <location>
        <begin position="857"/>
        <end position="879"/>
    </location>
</feature>
<feature type="domain" description="G-protein coupled receptors family 3 profile" evidence="11">
    <location>
        <begin position="719"/>
        <end position="910"/>
    </location>
</feature>
<evidence type="ECO:0000256" key="7">
    <source>
        <dbReference type="ARBA" id="ARBA00023180"/>
    </source>
</evidence>
<dbReference type="CDD" id="cd15047">
    <property type="entry name" value="7tmC_GABA-B-like"/>
    <property type="match status" value="1"/>
</dbReference>
<dbReference type="GO" id="GO:0004965">
    <property type="term" value="F:G protein-coupled GABA receptor activity"/>
    <property type="evidence" value="ECO:0007669"/>
    <property type="project" value="InterPro"/>
</dbReference>
<evidence type="ECO:0000313" key="13">
    <source>
        <dbReference type="Proteomes" id="UP000095751"/>
    </source>
</evidence>
<evidence type="ECO:0000256" key="6">
    <source>
        <dbReference type="ARBA" id="ARBA00023170"/>
    </source>
</evidence>
<evidence type="ECO:0000256" key="2">
    <source>
        <dbReference type="ARBA" id="ARBA00022692"/>
    </source>
</evidence>
<dbReference type="OrthoDB" id="40097at2759"/>
<reference evidence="12 13" key="1">
    <citation type="submission" date="2016-09" db="EMBL/GenBank/DDBJ databases">
        <title>Extensive genetic diversity and differential bi-allelic expression allows diatom success in the polar Southern Ocean.</title>
        <authorList>
            <consortium name="DOE Joint Genome Institute"/>
            <person name="Mock T."/>
            <person name="Otillar R.P."/>
            <person name="Strauss J."/>
            <person name="Dupont C."/>
            <person name="Frickenhaus S."/>
            <person name="Maumus F."/>
            <person name="Mcmullan M."/>
            <person name="Sanges R."/>
            <person name="Schmutz J."/>
            <person name="Toseland A."/>
            <person name="Valas R."/>
            <person name="Veluchamy A."/>
            <person name="Ward B.J."/>
            <person name="Allen A."/>
            <person name="Barry K."/>
            <person name="Falciatore A."/>
            <person name="Ferrante M."/>
            <person name="Fortunato A.E."/>
            <person name="Gloeckner G."/>
            <person name="Gruber A."/>
            <person name="Hipkin R."/>
            <person name="Janech M."/>
            <person name="Kroth P."/>
            <person name="Leese F."/>
            <person name="Lindquist E."/>
            <person name="Lyon B.R."/>
            <person name="Martin J."/>
            <person name="Mayer C."/>
            <person name="Parker M."/>
            <person name="Quesneville H."/>
            <person name="Raymond J."/>
            <person name="Uhlig C."/>
            <person name="Valentin K.U."/>
            <person name="Worden A.Z."/>
            <person name="Armbrust E.V."/>
            <person name="Bowler C."/>
            <person name="Green B."/>
            <person name="Moulton V."/>
            <person name="Van Oosterhout C."/>
            <person name="Grigoriev I."/>
        </authorList>
    </citation>
    <scope>NUCLEOTIDE SEQUENCE [LARGE SCALE GENOMIC DNA]</scope>
    <source>
        <strain evidence="12 13">CCMP1102</strain>
    </source>
</reference>
<keyword evidence="5 10" id="KW-0472">Membrane</keyword>
<feature type="compositionally biased region" description="Basic and acidic residues" evidence="9">
    <location>
        <begin position="1006"/>
        <end position="1020"/>
    </location>
</feature>
<dbReference type="PANTHER" id="PTHR10519:SF20">
    <property type="entry name" value="G-PROTEIN COUPLED RECEPTOR 156-RELATED"/>
    <property type="match status" value="1"/>
</dbReference>
<protein>
    <recommendedName>
        <fullName evidence="11">G-protein coupled receptors family 3 profile domain-containing protein</fullName>
    </recommendedName>
</protein>
<feature type="compositionally biased region" description="Low complexity" evidence="9">
    <location>
        <begin position="85"/>
        <end position="100"/>
    </location>
</feature>
<evidence type="ECO:0000256" key="5">
    <source>
        <dbReference type="ARBA" id="ARBA00023136"/>
    </source>
</evidence>
<feature type="region of interest" description="Disordered" evidence="9">
    <location>
        <begin position="994"/>
        <end position="1020"/>
    </location>
</feature>
<dbReference type="InterPro" id="IPR002455">
    <property type="entry name" value="GPCR3_GABA-B"/>
</dbReference>
<feature type="transmembrane region" description="Helical" evidence="10">
    <location>
        <begin position="681"/>
        <end position="703"/>
    </location>
</feature>
<organism evidence="12 13">
    <name type="scientific">Fragilariopsis cylindrus CCMP1102</name>
    <dbReference type="NCBI Taxonomy" id="635003"/>
    <lineage>
        <taxon>Eukaryota</taxon>
        <taxon>Sar</taxon>
        <taxon>Stramenopiles</taxon>
        <taxon>Ochrophyta</taxon>
        <taxon>Bacillariophyta</taxon>
        <taxon>Bacillariophyceae</taxon>
        <taxon>Bacillariophycidae</taxon>
        <taxon>Bacillariales</taxon>
        <taxon>Bacillariaceae</taxon>
        <taxon>Fragilariopsis</taxon>
    </lineage>
</organism>
<feature type="transmembrane region" description="Helical" evidence="10">
    <location>
        <begin position="765"/>
        <end position="786"/>
    </location>
</feature>
<dbReference type="EMBL" id="KV784360">
    <property type="protein sequence ID" value="OEU14556.1"/>
    <property type="molecule type" value="Genomic_DNA"/>
</dbReference>
<evidence type="ECO:0000256" key="1">
    <source>
        <dbReference type="ARBA" id="ARBA00004141"/>
    </source>
</evidence>
<dbReference type="KEGG" id="fcy:FRACYDRAFT_241103"/>
<dbReference type="Pfam" id="PF00003">
    <property type="entry name" value="7tm_3"/>
    <property type="match status" value="1"/>
</dbReference>
<feature type="region of interest" description="Disordered" evidence="9">
    <location>
        <begin position="85"/>
        <end position="111"/>
    </location>
</feature>
<proteinExistence type="predicted"/>
<comment type="subcellular location">
    <subcellularLocation>
        <location evidence="1">Membrane</location>
        <topology evidence="1">Multi-pass membrane protein</topology>
    </subcellularLocation>
</comment>
<keyword evidence="13" id="KW-1185">Reference proteome</keyword>
<evidence type="ECO:0000256" key="10">
    <source>
        <dbReference type="SAM" id="Phobius"/>
    </source>
</evidence>
<dbReference type="InParanoid" id="A0A1E7F8T1"/>
<dbReference type="InterPro" id="IPR017978">
    <property type="entry name" value="GPCR_3_C"/>
</dbReference>
<keyword evidence="2 10" id="KW-0812">Transmembrane</keyword>
<sequence>MGTAQELSTNTNMSFSSIDMCSDSSYNMSTYGPDDIVEPCILYDIRDSIFGADSAAARDPQQTALDLELSLMNVPTISAMIAATTSTDTTTNSDGVGTSESRSDNDDDNTSTSEITLVQITPSNCNNHRDGAVTAVKLLNANNDGNGTSIGYNRDKHNYIKFRLISIVGGNAKNIGNDAYSEIHSILLDSVLETINNAHYILGSCSSAAAADKPIALKHSKVVISQVGPPGFYMDVVTNPYVFGIHVNSDTYPLPALQTLLFHLNSINEKTSNQQVRVVYRDKSEFFYSTCKSVIDVATSQGFDVTDIMYDPDGITEEEDNEDGIPNSQNIPFLEGLADRLCPPSIDNIEGQEQKLSPAIFACVKDGEADAILSKIRLNGCRPSLSWFTTATWAWANNNPDVIPYFQGGGQWHKNFAYSDQFFDTGQDVLDYGLEHFGYAGNYDHVVSYAIPNLIADYIGSFFRIDDYPDVDNAFLNNYEGLRRALINFNAHTIFGPIAFNEYQRNSGRGAAGMQWIEPSASISLANDNNSAEEGANKAATNEEEVVPEFVLACMSPLDQADAAIVIPSPSASLCAPGYYVNQSLIETEPALLGNKCSSCPINTYMAVENEYMQCVACPIGSSTMDKSGATYCVQESPNLIPTGLKVLGYLFVIVSWSLAIGYIIWMIIHREDSVVKIGQPEFLLFICVGAIMSTSAIIPLTLADTNVGEDSYAAASRSCQAIPFFYSLGWVLMYSSITAKSYRLTKVAAAASRFSRKKVTAKEMYKIIVAFMVLDLIVLIAWQVVDPLMYVRSEVTKSVDDDSGVVTIETVGQCASTSMWYFLGPIIGIHVCLMVITNVLLWQVKNMSDRYQEQKYVALASLYICELLLLGIPILIAVQGSAVARYTVIAGVIFLTDTGVLSLIFIPKIKFQNEGLPEGMSVVQSMNIRSSVQMKASRNLGKYSGAEISENKSSTDFTRHMSKNGSSGRLFGSMSFSAVDEISDENVAKNINSTTFDGVNEVEDSSDKDVEQAIDGEKS</sequence>
<dbReference type="Gene3D" id="2.10.50.10">
    <property type="entry name" value="Tumor Necrosis Factor Receptor, subunit A, domain 2"/>
    <property type="match status" value="1"/>
</dbReference>
<name>A0A1E7F8T1_9STRA</name>
<dbReference type="PRINTS" id="PR01176">
    <property type="entry name" value="GABABRECEPTR"/>
</dbReference>
<accession>A0A1E7F8T1</accession>
<dbReference type="Proteomes" id="UP000095751">
    <property type="component" value="Unassembled WGS sequence"/>
</dbReference>
<keyword evidence="4" id="KW-0297">G-protein coupled receptor</keyword>